<dbReference type="Proteomes" id="UP000059419">
    <property type="component" value="Chromosome 1"/>
</dbReference>
<reference evidence="10" key="1">
    <citation type="submission" date="2015-11" db="EMBL/GenBank/DDBJ databases">
        <authorList>
            <person name="Blom J."/>
        </authorList>
    </citation>
    <scope>NUCLEOTIDE SEQUENCE [LARGE SCALE GENOMIC DNA]</scope>
</reference>
<dbReference type="NCBIfam" id="NF007672">
    <property type="entry name" value="PRK10347.1"/>
    <property type="match status" value="1"/>
</dbReference>
<dbReference type="GO" id="GO:0005524">
    <property type="term" value="F:ATP binding"/>
    <property type="evidence" value="ECO:0007669"/>
    <property type="project" value="UniProtKB-KW"/>
</dbReference>
<evidence type="ECO:0000256" key="2">
    <source>
        <dbReference type="ARBA" id="ARBA00022695"/>
    </source>
</evidence>
<gene>
    <name evidence="9" type="primary">fic</name>
    <name evidence="9" type="ORF">EM595_0337</name>
</gene>
<keyword evidence="4" id="KW-0067">ATP-binding</keyword>
<dbReference type="OrthoDB" id="9807853at2"/>
<dbReference type="InterPro" id="IPR036597">
    <property type="entry name" value="Fido-like_dom_sf"/>
</dbReference>
<proteinExistence type="predicted"/>
<dbReference type="PROSITE" id="PS51459">
    <property type="entry name" value="FIDO"/>
    <property type="match status" value="1"/>
</dbReference>
<evidence type="ECO:0000256" key="5">
    <source>
        <dbReference type="ARBA" id="ARBA00034531"/>
    </source>
</evidence>
<dbReference type="GO" id="GO:0070733">
    <property type="term" value="F:AMPylase activity"/>
    <property type="evidence" value="ECO:0007669"/>
    <property type="project" value="UniProtKB-EC"/>
</dbReference>
<keyword evidence="1 9" id="KW-0808">Transferase</keyword>
<dbReference type="EC" id="2.7.7.108" evidence="5"/>
<keyword evidence="3" id="KW-0547">Nucleotide-binding</keyword>
<dbReference type="PATRIC" id="fig|1619313.3.peg.350"/>
<dbReference type="Gene3D" id="1.10.3290.10">
    <property type="entry name" value="Fido-like domain"/>
    <property type="match status" value="1"/>
</dbReference>
<name>A0A0U5KXJ9_9GAMM</name>
<comment type="catalytic activity">
    <reaction evidence="6">
        <text>L-threonyl-[protein] + ATP = 3-O-(5'-adenylyl)-L-threonyl-[protein] + diphosphate</text>
        <dbReference type="Rhea" id="RHEA:54292"/>
        <dbReference type="Rhea" id="RHEA-COMP:11060"/>
        <dbReference type="Rhea" id="RHEA-COMP:13847"/>
        <dbReference type="ChEBI" id="CHEBI:30013"/>
        <dbReference type="ChEBI" id="CHEBI:30616"/>
        <dbReference type="ChEBI" id="CHEBI:33019"/>
        <dbReference type="ChEBI" id="CHEBI:138113"/>
        <dbReference type="EC" id="2.7.7.108"/>
    </reaction>
</comment>
<evidence type="ECO:0000256" key="1">
    <source>
        <dbReference type="ARBA" id="ARBA00022679"/>
    </source>
</evidence>
<evidence type="ECO:0000256" key="7">
    <source>
        <dbReference type="ARBA" id="ARBA00048696"/>
    </source>
</evidence>
<dbReference type="RefSeq" id="WP_067427280.1">
    <property type="nucleotide sequence ID" value="NZ_LN907827.1"/>
</dbReference>
<dbReference type="EMBL" id="LN907827">
    <property type="protein sequence ID" value="CUU22574.1"/>
    <property type="molecule type" value="Genomic_DNA"/>
</dbReference>
<sequence>MAAKVMNGRDPYFWQNDDVLKNRLNIHDAAQLRKAELAFSTLRATTIELGPKHPGLPHLRQIHRTLFQDIYDWAGELRNVDLYQDDTPYCHCEYLEKEGNALMAGLEEENGLQGLEKQVFVERLAWYYGEINMLHPFRDGNGRAQRLFFEQVALHAGYLIDWSQTERESWLAASQQAAAGETDALAAIFAKVVSEAK</sequence>
<evidence type="ECO:0000313" key="10">
    <source>
        <dbReference type="Proteomes" id="UP000059419"/>
    </source>
</evidence>
<dbReference type="STRING" id="1619313.EM595_0337"/>
<organism evidence="9 10">
    <name type="scientific">Duffyella gerundensis</name>
    <dbReference type="NCBI Taxonomy" id="1619313"/>
    <lineage>
        <taxon>Bacteria</taxon>
        <taxon>Pseudomonadati</taxon>
        <taxon>Pseudomonadota</taxon>
        <taxon>Gammaproteobacteria</taxon>
        <taxon>Enterobacterales</taxon>
        <taxon>Erwiniaceae</taxon>
        <taxon>Duffyella</taxon>
    </lineage>
</organism>
<keyword evidence="2" id="KW-0548">Nucleotidyltransferase</keyword>
<dbReference type="SUPFAM" id="SSF140931">
    <property type="entry name" value="Fic-like"/>
    <property type="match status" value="1"/>
</dbReference>
<keyword evidence="10" id="KW-1185">Reference proteome</keyword>
<dbReference type="PANTHER" id="PTHR39560">
    <property type="entry name" value="PROTEIN ADENYLYLTRANSFERASE FIC-RELATED"/>
    <property type="match status" value="1"/>
</dbReference>
<comment type="catalytic activity">
    <reaction evidence="7">
        <text>L-tyrosyl-[protein] + ATP = O-(5'-adenylyl)-L-tyrosyl-[protein] + diphosphate</text>
        <dbReference type="Rhea" id="RHEA:54288"/>
        <dbReference type="Rhea" id="RHEA-COMP:10136"/>
        <dbReference type="Rhea" id="RHEA-COMP:13846"/>
        <dbReference type="ChEBI" id="CHEBI:30616"/>
        <dbReference type="ChEBI" id="CHEBI:33019"/>
        <dbReference type="ChEBI" id="CHEBI:46858"/>
        <dbReference type="ChEBI" id="CHEBI:83624"/>
        <dbReference type="EC" id="2.7.7.108"/>
    </reaction>
</comment>
<dbReference type="Pfam" id="PF02661">
    <property type="entry name" value="Fic"/>
    <property type="match status" value="1"/>
</dbReference>
<protein>
    <recommendedName>
        <fullName evidence="5">protein adenylyltransferase</fullName>
        <ecNumber evidence="5">2.7.7.108</ecNumber>
    </recommendedName>
</protein>
<evidence type="ECO:0000259" key="8">
    <source>
        <dbReference type="PROSITE" id="PS51459"/>
    </source>
</evidence>
<dbReference type="PANTHER" id="PTHR39560:SF1">
    <property type="entry name" value="PROTEIN ADENYLYLTRANSFERASE FIC-RELATED"/>
    <property type="match status" value="1"/>
</dbReference>
<dbReference type="GO" id="GO:0051302">
    <property type="term" value="P:regulation of cell division"/>
    <property type="evidence" value="ECO:0007669"/>
    <property type="project" value="TreeGrafter"/>
</dbReference>
<dbReference type="AlphaFoldDB" id="A0A0U5KXJ9"/>
<dbReference type="InterPro" id="IPR003812">
    <property type="entry name" value="Fido"/>
</dbReference>
<dbReference type="KEGG" id="ege:EM595_0337"/>
<evidence type="ECO:0000256" key="3">
    <source>
        <dbReference type="ARBA" id="ARBA00022741"/>
    </source>
</evidence>
<feature type="domain" description="Fido" evidence="8">
    <location>
        <begin position="54"/>
        <end position="195"/>
    </location>
</feature>
<evidence type="ECO:0000313" key="9">
    <source>
        <dbReference type="EMBL" id="CUU22574.1"/>
    </source>
</evidence>
<evidence type="ECO:0000256" key="6">
    <source>
        <dbReference type="ARBA" id="ARBA00047939"/>
    </source>
</evidence>
<accession>A0A0U5KXJ9</accession>
<evidence type="ECO:0000256" key="4">
    <source>
        <dbReference type="ARBA" id="ARBA00022840"/>
    </source>
</evidence>